<evidence type="ECO:0000313" key="2">
    <source>
        <dbReference type="Proteomes" id="UP000636800"/>
    </source>
</evidence>
<dbReference type="PANTHER" id="PTHR33473">
    <property type="entry name" value="ATP-DEPENDENT CLP PROTEASE ADAPTER PROTEIN CLPS1, CHLOROPLASTIC"/>
    <property type="match status" value="1"/>
</dbReference>
<dbReference type="OrthoDB" id="419694at2759"/>
<dbReference type="GO" id="GO:0006508">
    <property type="term" value="P:proteolysis"/>
    <property type="evidence" value="ECO:0007669"/>
    <property type="project" value="InterPro"/>
</dbReference>
<gene>
    <name evidence="1" type="ORF">HPP92_002493</name>
</gene>
<evidence type="ECO:0008006" key="3">
    <source>
        <dbReference type="Google" id="ProtNLM"/>
    </source>
</evidence>
<dbReference type="EMBL" id="JADCNL010000001">
    <property type="protein sequence ID" value="KAG0497802.1"/>
    <property type="molecule type" value="Genomic_DNA"/>
</dbReference>
<dbReference type="Gene3D" id="3.30.1390.10">
    <property type="match status" value="1"/>
</dbReference>
<protein>
    <recommendedName>
        <fullName evidence="3">Adaptor protein ClpS core domain-containing protein</fullName>
    </recommendedName>
</protein>
<name>A0A835S5F3_VANPL</name>
<dbReference type="Proteomes" id="UP000636800">
    <property type="component" value="Chromosome 1"/>
</dbReference>
<dbReference type="AlphaFoldDB" id="A0A835S5F3"/>
<dbReference type="PANTHER" id="PTHR33473:SF13">
    <property type="entry name" value="ATP-DEPENDENT CLP PROTEASE ADAPTER PROTEIN CLPS2, CHLOROPLASTIC"/>
    <property type="match status" value="1"/>
</dbReference>
<keyword evidence="2" id="KW-1185">Reference proteome</keyword>
<reference evidence="1 2" key="1">
    <citation type="journal article" date="2020" name="Nat. Food">
        <title>A phased Vanilla planifolia genome enables genetic improvement of flavour and production.</title>
        <authorList>
            <person name="Hasing T."/>
            <person name="Tang H."/>
            <person name="Brym M."/>
            <person name="Khazi F."/>
            <person name="Huang T."/>
            <person name="Chambers A.H."/>
        </authorList>
    </citation>
    <scope>NUCLEOTIDE SEQUENCE [LARGE SCALE GENOMIC DNA]</scope>
    <source>
        <tissue evidence="1">Leaf</tissue>
    </source>
</reference>
<accession>A0A835S5F3</accession>
<proteinExistence type="predicted"/>
<dbReference type="InterPro" id="IPR022935">
    <property type="entry name" value="ClpS"/>
</dbReference>
<dbReference type="InterPro" id="IPR014719">
    <property type="entry name" value="Ribosomal_bL12_C/ClpS-like"/>
</dbReference>
<organism evidence="1 2">
    <name type="scientific">Vanilla planifolia</name>
    <name type="common">Vanilla</name>
    <dbReference type="NCBI Taxonomy" id="51239"/>
    <lineage>
        <taxon>Eukaryota</taxon>
        <taxon>Viridiplantae</taxon>
        <taxon>Streptophyta</taxon>
        <taxon>Embryophyta</taxon>
        <taxon>Tracheophyta</taxon>
        <taxon>Spermatophyta</taxon>
        <taxon>Magnoliopsida</taxon>
        <taxon>Liliopsida</taxon>
        <taxon>Asparagales</taxon>
        <taxon>Orchidaceae</taxon>
        <taxon>Vanilloideae</taxon>
        <taxon>Vanilleae</taxon>
        <taxon>Vanilla</taxon>
    </lineage>
</organism>
<comment type="caution">
    <text evidence="1">The sequence shown here is derived from an EMBL/GenBank/DDBJ whole genome shotgun (WGS) entry which is preliminary data.</text>
</comment>
<dbReference type="SUPFAM" id="SSF54736">
    <property type="entry name" value="ClpS-like"/>
    <property type="match status" value="1"/>
</dbReference>
<sequence>MGPNSALQMTAVHLIISPPKRLLFFQNQHLNRSPGEAEAVAAFFQPMALSFPAVSLAPLKLSVSAAACGYSSSAPSKASFILALSTTRPEGAKRWEAAMNPFRGKRKSGSSKGGTSVIEKPTFDQSQFDPLPKVMEGGDIGKLGDKWVLGGGGSYRVLLVDDARHTEKLVANALPQIVPSITPDDARTLFHESRNKGASIVTVALKEHAEFYAQMMLQHGLRSAIEPDSDLA</sequence>
<evidence type="ECO:0000313" key="1">
    <source>
        <dbReference type="EMBL" id="KAG0497802.1"/>
    </source>
</evidence>